<comment type="caution">
    <text evidence="2">The sequence shown here is derived from an EMBL/GenBank/DDBJ whole genome shotgun (WGS) entry which is preliminary data.</text>
</comment>
<protein>
    <submittedName>
        <fullName evidence="2">Uncharacterized protein</fullName>
    </submittedName>
</protein>
<name>A0ABW7LCM0_9BURK</name>
<sequence length="77" mass="8447">MAMLAVDSSNWSRSAVEGRDLPPKSVDLHGLSVEHSAEMDKKAVRRSALQPKWSGVEGEVANLESRMKTLLEVDAQL</sequence>
<dbReference type="RefSeq" id="WP_395131646.1">
    <property type="nucleotide sequence ID" value="NZ_JBIMPM010000070.1"/>
</dbReference>
<gene>
    <name evidence="2" type="ORF">ACGTRS_31775</name>
</gene>
<proteinExistence type="predicted"/>
<evidence type="ECO:0000256" key="1">
    <source>
        <dbReference type="SAM" id="MobiDB-lite"/>
    </source>
</evidence>
<dbReference type="Proteomes" id="UP001609186">
    <property type="component" value="Unassembled WGS sequence"/>
</dbReference>
<reference evidence="2 3" key="1">
    <citation type="submission" date="2024-10" db="EMBL/GenBank/DDBJ databases">
        <title>Burkholderia semiarida in Mexico.</title>
        <authorList>
            <person name="Estrada P."/>
        </authorList>
    </citation>
    <scope>NUCLEOTIDE SEQUENCE [LARGE SCALE GENOMIC DNA]</scope>
    <source>
        <strain evidence="2 3">CLM7-1</strain>
    </source>
</reference>
<evidence type="ECO:0000313" key="3">
    <source>
        <dbReference type="Proteomes" id="UP001609186"/>
    </source>
</evidence>
<keyword evidence="3" id="KW-1185">Reference proteome</keyword>
<organism evidence="2 3">
    <name type="scientific">Burkholderia semiarida</name>
    <dbReference type="NCBI Taxonomy" id="2843303"/>
    <lineage>
        <taxon>Bacteria</taxon>
        <taxon>Pseudomonadati</taxon>
        <taxon>Pseudomonadota</taxon>
        <taxon>Betaproteobacteria</taxon>
        <taxon>Burkholderiales</taxon>
        <taxon>Burkholderiaceae</taxon>
        <taxon>Burkholderia</taxon>
        <taxon>Burkholderia cepacia complex</taxon>
    </lineage>
</organism>
<feature type="region of interest" description="Disordered" evidence="1">
    <location>
        <begin position="1"/>
        <end position="25"/>
    </location>
</feature>
<evidence type="ECO:0000313" key="2">
    <source>
        <dbReference type="EMBL" id="MFH5255822.1"/>
    </source>
</evidence>
<dbReference type="EMBL" id="JBIMPM010000070">
    <property type="protein sequence ID" value="MFH5255822.1"/>
    <property type="molecule type" value="Genomic_DNA"/>
</dbReference>
<feature type="non-terminal residue" evidence="2">
    <location>
        <position position="77"/>
    </location>
</feature>
<accession>A0ABW7LCM0</accession>